<dbReference type="Pfam" id="PF01182">
    <property type="entry name" value="Glucosamine_iso"/>
    <property type="match status" value="1"/>
</dbReference>
<dbReference type="EMBL" id="AKGD01000001">
    <property type="protein sequence ID" value="EIT70152.1"/>
    <property type="molecule type" value="Genomic_DNA"/>
</dbReference>
<reference evidence="10" key="2">
    <citation type="submission" date="2012-05" db="EMBL/GenBank/DDBJ databases">
        <authorList>
            <person name="Park J.-H."/>
            <person name="Zylstra G.J."/>
            <person name="Chae J.-C."/>
        </authorList>
    </citation>
    <scope>NUCLEOTIDE SEQUENCE</scope>
    <source>
        <strain evidence="10">AP103</strain>
    </source>
</reference>
<evidence type="ECO:0000313" key="9">
    <source>
        <dbReference type="EMBL" id="EIT69965.1"/>
    </source>
</evidence>
<comment type="similarity">
    <text evidence="4 7">Belongs to the glucosamine/galactosamine-6-phosphate isomerase family. 6-phosphogluconolactonase subfamily.</text>
</comment>
<evidence type="ECO:0000256" key="4">
    <source>
        <dbReference type="ARBA" id="ARBA00010662"/>
    </source>
</evidence>
<dbReference type="GO" id="GO:0017057">
    <property type="term" value="F:6-phosphogluconolactonase activity"/>
    <property type="evidence" value="ECO:0007669"/>
    <property type="project" value="UniProtKB-UniRule"/>
</dbReference>
<dbReference type="PANTHER" id="PTHR11054:SF0">
    <property type="entry name" value="6-PHOSPHOGLUCONOLACTONASE"/>
    <property type="match status" value="1"/>
</dbReference>
<dbReference type="AlphaFoldDB" id="I7ZEN6"/>
<organism evidence="10 11">
    <name type="scientific">Hydrocarboniphaga effusa AP103</name>
    <dbReference type="NCBI Taxonomy" id="1172194"/>
    <lineage>
        <taxon>Bacteria</taxon>
        <taxon>Pseudomonadati</taxon>
        <taxon>Pseudomonadota</taxon>
        <taxon>Gammaproteobacteria</taxon>
        <taxon>Nevskiales</taxon>
        <taxon>Nevskiaceae</taxon>
        <taxon>Hydrocarboniphaga</taxon>
    </lineage>
</organism>
<evidence type="ECO:0000259" key="8">
    <source>
        <dbReference type="Pfam" id="PF01182"/>
    </source>
</evidence>
<dbReference type="UniPathway" id="UPA00115">
    <property type="reaction ID" value="UER00409"/>
</dbReference>
<keyword evidence="11" id="KW-1185">Reference proteome</keyword>
<dbReference type="GO" id="GO:0006098">
    <property type="term" value="P:pentose-phosphate shunt"/>
    <property type="evidence" value="ECO:0007669"/>
    <property type="project" value="UniProtKB-UniPathway"/>
</dbReference>
<dbReference type="NCBIfam" id="TIGR01198">
    <property type="entry name" value="pgl"/>
    <property type="match status" value="1"/>
</dbReference>
<dbReference type="GO" id="GO:0005975">
    <property type="term" value="P:carbohydrate metabolic process"/>
    <property type="evidence" value="ECO:0007669"/>
    <property type="project" value="UniProtKB-UniRule"/>
</dbReference>
<dbReference type="InterPro" id="IPR006148">
    <property type="entry name" value="Glc/Gal-6P_isomerase"/>
</dbReference>
<evidence type="ECO:0000256" key="6">
    <source>
        <dbReference type="ARBA" id="ARBA00020337"/>
    </source>
</evidence>
<comment type="function">
    <text evidence="2 7">Hydrolysis of 6-phosphogluconolactone to 6-phosphogluconate.</text>
</comment>
<evidence type="ECO:0000313" key="11">
    <source>
        <dbReference type="Proteomes" id="UP000003704"/>
    </source>
</evidence>
<evidence type="ECO:0000256" key="5">
    <source>
        <dbReference type="ARBA" id="ARBA00013198"/>
    </source>
</evidence>
<evidence type="ECO:0000256" key="7">
    <source>
        <dbReference type="RuleBase" id="RU365095"/>
    </source>
</evidence>
<keyword evidence="7" id="KW-0378">Hydrolase</keyword>
<dbReference type="EMBL" id="AKGD01000001">
    <property type="protein sequence ID" value="EIT69965.1"/>
    <property type="molecule type" value="Genomic_DNA"/>
</dbReference>
<evidence type="ECO:0000256" key="3">
    <source>
        <dbReference type="ARBA" id="ARBA00004961"/>
    </source>
</evidence>
<dbReference type="SUPFAM" id="SSF100950">
    <property type="entry name" value="NagB/RpiA/CoA transferase-like"/>
    <property type="match status" value="1"/>
</dbReference>
<evidence type="ECO:0000256" key="2">
    <source>
        <dbReference type="ARBA" id="ARBA00002681"/>
    </source>
</evidence>
<evidence type="ECO:0000313" key="10">
    <source>
        <dbReference type="EMBL" id="EIT70152.1"/>
    </source>
</evidence>
<dbReference type="Proteomes" id="UP000003704">
    <property type="component" value="Unassembled WGS sequence"/>
</dbReference>
<evidence type="ECO:0000256" key="1">
    <source>
        <dbReference type="ARBA" id="ARBA00000832"/>
    </source>
</evidence>
<gene>
    <name evidence="7" type="primary">pgl</name>
    <name evidence="9" type="ORF">WQQ_01020</name>
    <name evidence="10" type="ORF">WQQ_02890</name>
</gene>
<dbReference type="Gene3D" id="3.40.50.1360">
    <property type="match status" value="1"/>
</dbReference>
<comment type="catalytic activity">
    <reaction evidence="1 7">
        <text>6-phospho-D-glucono-1,5-lactone + H2O = 6-phospho-D-gluconate + H(+)</text>
        <dbReference type="Rhea" id="RHEA:12556"/>
        <dbReference type="ChEBI" id="CHEBI:15377"/>
        <dbReference type="ChEBI" id="CHEBI:15378"/>
        <dbReference type="ChEBI" id="CHEBI:57955"/>
        <dbReference type="ChEBI" id="CHEBI:58759"/>
        <dbReference type="EC" id="3.1.1.31"/>
    </reaction>
</comment>
<feature type="domain" description="Glucosamine/galactosamine-6-phosphate isomerase" evidence="8">
    <location>
        <begin position="19"/>
        <end position="226"/>
    </location>
</feature>
<dbReference type="PATRIC" id="fig|1172194.4.peg.100"/>
<dbReference type="InterPro" id="IPR005900">
    <property type="entry name" value="6-phosphogluconolactonase_DevB"/>
</dbReference>
<sequence>MSTLLSLPDTVEQRLDANSETSALRMAADIATELDGAVQQRGQATLIVSGGRSPIAFFQALSGAMLDWSKITVSLADERWVPSDHADSNARLVREHLLRGPAAAAHFVPLAHADSAPEAALARVEREFAALPSPFDVVVLGMGDDAHTASLFPNLPETERALDPAGPATLAIIRPSTAPHARITLTLAALKRSRRIVLQIQGSKKREVIEAAVGQPALRCPIAAILSLREIPVRLYYSD</sequence>
<dbReference type="OrthoDB" id="9810967at2"/>
<dbReference type="STRING" id="1172194.WQQ_01020"/>
<comment type="pathway">
    <text evidence="3 7">Carbohydrate degradation; pentose phosphate pathway; D-ribulose 5-phosphate from D-glucose 6-phosphate (oxidative stage): step 2/3.</text>
</comment>
<dbReference type="CDD" id="cd01400">
    <property type="entry name" value="6PGL"/>
    <property type="match status" value="1"/>
</dbReference>
<dbReference type="InterPro" id="IPR037171">
    <property type="entry name" value="NagB/RpiA_transferase-like"/>
</dbReference>
<dbReference type="RefSeq" id="WP_007183248.1">
    <property type="nucleotide sequence ID" value="NZ_AKGD01000001.1"/>
</dbReference>
<name>I7ZEN6_9GAMM</name>
<comment type="caution">
    <text evidence="10">The sequence shown here is derived from an EMBL/GenBank/DDBJ whole genome shotgun (WGS) entry which is preliminary data.</text>
</comment>
<reference evidence="10 11" key="1">
    <citation type="journal article" date="2012" name="J. Bacteriol.">
        <title>Genome Sequence of n-Alkane-Degrading Hydrocarboniphaga effusa Strain AP103T (ATCC BAA-332T).</title>
        <authorList>
            <person name="Chang H.K."/>
            <person name="Zylstra G.J."/>
            <person name="Chae J.C."/>
        </authorList>
    </citation>
    <scope>NUCLEOTIDE SEQUENCE [LARGE SCALE GENOMIC DNA]</scope>
    <source>
        <strain evidence="10 11">AP103</strain>
    </source>
</reference>
<protein>
    <recommendedName>
        <fullName evidence="6 7">6-phosphogluconolactonase</fullName>
        <shortName evidence="7">6PGL</shortName>
        <ecNumber evidence="5 7">3.1.1.31</ecNumber>
    </recommendedName>
</protein>
<dbReference type="InterPro" id="IPR039104">
    <property type="entry name" value="6PGL"/>
</dbReference>
<accession>I7ZEN6</accession>
<dbReference type="EC" id="3.1.1.31" evidence="5 7"/>
<proteinExistence type="inferred from homology"/>
<dbReference type="PANTHER" id="PTHR11054">
    <property type="entry name" value="6-PHOSPHOGLUCONOLACTONASE"/>
    <property type="match status" value="1"/>
</dbReference>